<accession>A0ABV6Z274</accession>
<name>A0ABV6Z274_UNCC1</name>
<sequence>MRYLQITIFLTLFSAVLLFSMKGISDEKIVSLAACEFPPYYGQNLTNQGVVTEITAEAFKKVDYTLKVKFYPWARALDYGKKGLVDGILGLWYTTEREQWFGFSMPLHPNHLGFYKRKSDLISFKSLHDLKPYKIGIVLGYANPPGFNQAHLKTEAVITDKNNLMKLYRKRIDLALIDKDVAQYIMKT</sequence>
<reference evidence="2 3" key="1">
    <citation type="submission" date="2024-09" db="EMBL/GenBank/DDBJ databases">
        <title>Laminarin stimulates single cell rates of sulfate reduction while oxygen inhibits transcriptomic activity in coastal marine sediment.</title>
        <authorList>
            <person name="Lindsay M."/>
            <person name="Orcutt B."/>
            <person name="Emerson D."/>
            <person name="Stepanauskas R."/>
            <person name="D'Angelo T."/>
        </authorList>
    </citation>
    <scope>NUCLEOTIDE SEQUENCE [LARGE SCALE GENOMIC DNA]</scope>
    <source>
        <strain evidence="2">SAG AM-311-K15</strain>
    </source>
</reference>
<keyword evidence="3" id="KW-1185">Reference proteome</keyword>
<dbReference type="EMBL" id="JBHPBY010000329">
    <property type="protein sequence ID" value="MFC1852551.1"/>
    <property type="molecule type" value="Genomic_DNA"/>
</dbReference>
<dbReference type="PANTHER" id="PTHR38834:SF3">
    <property type="entry name" value="SOLUTE-BINDING PROTEIN FAMILY 3_N-TERMINAL DOMAIN-CONTAINING PROTEIN"/>
    <property type="match status" value="1"/>
</dbReference>
<evidence type="ECO:0000313" key="2">
    <source>
        <dbReference type="EMBL" id="MFC1852551.1"/>
    </source>
</evidence>
<dbReference type="SUPFAM" id="SSF53850">
    <property type="entry name" value="Periplasmic binding protein-like II"/>
    <property type="match status" value="1"/>
</dbReference>
<feature type="domain" description="Solute-binding protein family 3/N-terminal" evidence="1">
    <location>
        <begin position="37"/>
        <end position="157"/>
    </location>
</feature>
<evidence type="ECO:0000259" key="1">
    <source>
        <dbReference type="Pfam" id="PF00497"/>
    </source>
</evidence>
<feature type="non-terminal residue" evidence="2">
    <location>
        <position position="188"/>
    </location>
</feature>
<comment type="caution">
    <text evidence="2">The sequence shown here is derived from an EMBL/GenBank/DDBJ whole genome shotgun (WGS) entry which is preliminary data.</text>
</comment>
<organism evidence="2 3">
    <name type="scientific">candidate division CSSED10-310 bacterium</name>
    <dbReference type="NCBI Taxonomy" id="2855610"/>
    <lineage>
        <taxon>Bacteria</taxon>
        <taxon>Bacteria division CSSED10-310</taxon>
    </lineage>
</organism>
<dbReference type="Gene3D" id="3.40.190.10">
    <property type="entry name" value="Periplasmic binding protein-like II"/>
    <property type="match status" value="2"/>
</dbReference>
<dbReference type="InterPro" id="IPR001638">
    <property type="entry name" value="Solute-binding_3/MltF_N"/>
</dbReference>
<dbReference type="Pfam" id="PF00497">
    <property type="entry name" value="SBP_bac_3"/>
    <property type="match status" value="1"/>
</dbReference>
<protein>
    <submittedName>
        <fullName evidence="2">Substrate-binding periplasmic protein</fullName>
    </submittedName>
</protein>
<evidence type="ECO:0000313" key="3">
    <source>
        <dbReference type="Proteomes" id="UP001594351"/>
    </source>
</evidence>
<dbReference type="PANTHER" id="PTHR38834">
    <property type="entry name" value="PERIPLASMIC SUBSTRATE BINDING PROTEIN FAMILY 3"/>
    <property type="match status" value="1"/>
</dbReference>
<gene>
    <name evidence="2" type="ORF">ACFL27_20330</name>
</gene>
<proteinExistence type="predicted"/>
<dbReference type="Proteomes" id="UP001594351">
    <property type="component" value="Unassembled WGS sequence"/>
</dbReference>